<evidence type="ECO:0000313" key="1">
    <source>
        <dbReference type="EMBL" id="CAH2092126.1"/>
    </source>
</evidence>
<keyword evidence="2" id="KW-1185">Reference proteome</keyword>
<accession>A0AAU9TZ13</accession>
<protein>
    <submittedName>
        <fullName evidence="1">Uncharacterized protein</fullName>
    </submittedName>
</protein>
<name>A0AAU9TZ13_EUPED</name>
<dbReference type="AlphaFoldDB" id="A0AAU9TZ13"/>
<organism evidence="1 2">
    <name type="scientific">Euphydryas editha</name>
    <name type="common">Edith's checkerspot</name>
    <dbReference type="NCBI Taxonomy" id="104508"/>
    <lineage>
        <taxon>Eukaryota</taxon>
        <taxon>Metazoa</taxon>
        <taxon>Ecdysozoa</taxon>
        <taxon>Arthropoda</taxon>
        <taxon>Hexapoda</taxon>
        <taxon>Insecta</taxon>
        <taxon>Pterygota</taxon>
        <taxon>Neoptera</taxon>
        <taxon>Endopterygota</taxon>
        <taxon>Lepidoptera</taxon>
        <taxon>Glossata</taxon>
        <taxon>Ditrysia</taxon>
        <taxon>Papilionoidea</taxon>
        <taxon>Nymphalidae</taxon>
        <taxon>Nymphalinae</taxon>
        <taxon>Euphydryas</taxon>
    </lineage>
</organism>
<sequence>MYEGLLKLEMPKDVKLVAYADDVAVTIVAKHLEEISYTFDVTYKTVSQWMKSANLKLAEHKTEAVY</sequence>
<evidence type="ECO:0000313" key="2">
    <source>
        <dbReference type="Proteomes" id="UP001153954"/>
    </source>
</evidence>
<gene>
    <name evidence="1" type="ORF">EEDITHA_LOCUS7914</name>
</gene>
<comment type="caution">
    <text evidence="1">The sequence shown here is derived from an EMBL/GenBank/DDBJ whole genome shotgun (WGS) entry which is preliminary data.</text>
</comment>
<dbReference type="EMBL" id="CAKOGL010000011">
    <property type="protein sequence ID" value="CAH2092126.1"/>
    <property type="molecule type" value="Genomic_DNA"/>
</dbReference>
<dbReference type="Proteomes" id="UP001153954">
    <property type="component" value="Unassembled WGS sequence"/>
</dbReference>
<reference evidence="1" key="1">
    <citation type="submission" date="2022-03" db="EMBL/GenBank/DDBJ databases">
        <authorList>
            <person name="Tunstrom K."/>
        </authorList>
    </citation>
    <scope>NUCLEOTIDE SEQUENCE</scope>
</reference>
<proteinExistence type="predicted"/>